<keyword evidence="1" id="KW-0812">Transmembrane</keyword>
<gene>
    <name evidence="3" type="primary">Aste57867_10125</name>
    <name evidence="2" type="ORF">As57867_010086</name>
    <name evidence="3" type="ORF">ASTE57867_10125</name>
</gene>
<feature type="transmembrane region" description="Helical" evidence="1">
    <location>
        <begin position="40"/>
        <end position="59"/>
    </location>
</feature>
<evidence type="ECO:0000256" key="1">
    <source>
        <dbReference type="SAM" id="Phobius"/>
    </source>
</evidence>
<dbReference type="EMBL" id="VJMH01005186">
    <property type="protein sequence ID" value="KAF0699283.1"/>
    <property type="molecule type" value="Genomic_DNA"/>
</dbReference>
<proteinExistence type="predicted"/>
<keyword evidence="1" id="KW-0472">Membrane</keyword>
<sequence>MLSIRRRPLPPATLRASQCLSLLVASFVCTSLPQGGAGPFTTSVTALAAVASFVYWVIVDKFKLYTPSSRLALAFESTLCCFLSLAFVAVVAGATLFTRVPIDAAAAYASCGTLALALVVQWTVWTRCRAANESSTTTHVIHLTKTDSSQDVRTPNDPLTVV</sequence>
<organism evidence="3 4">
    <name type="scientific">Aphanomyces stellatus</name>
    <dbReference type="NCBI Taxonomy" id="120398"/>
    <lineage>
        <taxon>Eukaryota</taxon>
        <taxon>Sar</taxon>
        <taxon>Stramenopiles</taxon>
        <taxon>Oomycota</taxon>
        <taxon>Saprolegniomycetes</taxon>
        <taxon>Saprolegniales</taxon>
        <taxon>Verrucalvaceae</taxon>
        <taxon>Aphanomyces</taxon>
    </lineage>
</organism>
<dbReference type="AlphaFoldDB" id="A0A485KQ80"/>
<feature type="transmembrane region" description="Helical" evidence="1">
    <location>
        <begin position="71"/>
        <end position="93"/>
    </location>
</feature>
<name>A0A485KQ80_9STRA</name>
<evidence type="ECO:0000313" key="4">
    <source>
        <dbReference type="Proteomes" id="UP000332933"/>
    </source>
</evidence>
<evidence type="ECO:0000313" key="2">
    <source>
        <dbReference type="EMBL" id="KAF0699283.1"/>
    </source>
</evidence>
<evidence type="ECO:0000313" key="3">
    <source>
        <dbReference type="EMBL" id="VFT87001.1"/>
    </source>
</evidence>
<protein>
    <submittedName>
        <fullName evidence="3">Aste57867_10125 protein</fullName>
    </submittedName>
</protein>
<feature type="transmembrane region" description="Helical" evidence="1">
    <location>
        <begin position="105"/>
        <end position="125"/>
    </location>
</feature>
<reference evidence="2" key="2">
    <citation type="submission" date="2019-06" db="EMBL/GenBank/DDBJ databases">
        <title>Genomics analysis of Aphanomyces spp. identifies a new class of oomycete effector associated with host adaptation.</title>
        <authorList>
            <person name="Gaulin E."/>
        </authorList>
    </citation>
    <scope>NUCLEOTIDE SEQUENCE</scope>
    <source>
        <strain evidence="2">CBS 578.67</strain>
    </source>
</reference>
<keyword evidence="4" id="KW-1185">Reference proteome</keyword>
<dbReference type="Proteomes" id="UP000332933">
    <property type="component" value="Unassembled WGS sequence"/>
</dbReference>
<reference evidence="3 4" key="1">
    <citation type="submission" date="2019-03" db="EMBL/GenBank/DDBJ databases">
        <authorList>
            <person name="Gaulin E."/>
            <person name="Dumas B."/>
        </authorList>
    </citation>
    <scope>NUCLEOTIDE SEQUENCE [LARGE SCALE GENOMIC DNA]</scope>
    <source>
        <strain evidence="3">CBS 568.67</strain>
    </source>
</reference>
<keyword evidence="1" id="KW-1133">Transmembrane helix</keyword>
<accession>A0A485KQ80</accession>
<dbReference type="EMBL" id="CAADRA010005207">
    <property type="protein sequence ID" value="VFT87001.1"/>
    <property type="molecule type" value="Genomic_DNA"/>
</dbReference>